<reference evidence="2 3" key="1">
    <citation type="submission" date="2021-06" db="EMBL/GenBank/DDBJ databases">
        <title>Caerostris extrusa draft genome.</title>
        <authorList>
            <person name="Kono N."/>
            <person name="Arakawa K."/>
        </authorList>
    </citation>
    <scope>NUCLEOTIDE SEQUENCE [LARGE SCALE GENOMIC DNA]</scope>
</reference>
<comment type="caution">
    <text evidence="2">The sequence shown here is derived from an EMBL/GenBank/DDBJ whole genome shotgun (WGS) entry which is preliminary data.</text>
</comment>
<evidence type="ECO:0000313" key="3">
    <source>
        <dbReference type="Proteomes" id="UP001054945"/>
    </source>
</evidence>
<evidence type="ECO:0000256" key="1">
    <source>
        <dbReference type="SAM" id="MobiDB-lite"/>
    </source>
</evidence>
<name>A0AAV4V850_CAEEX</name>
<accession>A0AAV4V850</accession>
<organism evidence="2 3">
    <name type="scientific">Caerostris extrusa</name>
    <name type="common">Bark spider</name>
    <name type="synonym">Caerostris bankana</name>
    <dbReference type="NCBI Taxonomy" id="172846"/>
    <lineage>
        <taxon>Eukaryota</taxon>
        <taxon>Metazoa</taxon>
        <taxon>Ecdysozoa</taxon>
        <taxon>Arthropoda</taxon>
        <taxon>Chelicerata</taxon>
        <taxon>Arachnida</taxon>
        <taxon>Araneae</taxon>
        <taxon>Araneomorphae</taxon>
        <taxon>Entelegynae</taxon>
        <taxon>Araneoidea</taxon>
        <taxon>Araneidae</taxon>
        <taxon>Caerostris</taxon>
    </lineage>
</organism>
<evidence type="ECO:0000313" key="2">
    <source>
        <dbReference type="EMBL" id="GIY65883.1"/>
    </source>
</evidence>
<dbReference type="EMBL" id="BPLR01014042">
    <property type="protein sequence ID" value="GIY65883.1"/>
    <property type="molecule type" value="Genomic_DNA"/>
</dbReference>
<keyword evidence="3" id="KW-1185">Reference proteome</keyword>
<protein>
    <submittedName>
        <fullName evidence="2">Uncharacterized protein</fullName>
    </submittedName>
</protein>
<dbReference type="AlphaFoldDB" id="A0AAV4V850"/>
<sequence length="91" mass="10779">MRIKRTGLISRRRRKKKEKENKKKKSCAAPELCAVSIINERCNLRLLSLVAYGGVMNVILRIEVLFNNYVLWPCRRKRPTRVERIYGSEYP</sequence>
<proteinExistence type="predicted"/>
<dbReference type="Proteomes" id="UP001054945">
    <property type="component" value="Unassembled WGS sequence"/>
</dbReference>
<gene>
    <name evidence="2" type="ORF">CEXT_798091</name>
</gene>
<feature type="region of interest" description="Disordered" evidence="1">
    <location>
        <begin position="1"/>
        <end position="25"/>
    </location>
</feature>